<comment type="pathway">
    <text evidence="2">Glycan metabolism.</text>
</comment>
<dbReference type="RefSeq" id="WP_237468034.1">
    <property type="nucleotide sequence ID" value="NZ_CAKLDI010000002.1"/>
</dbReference>
<comment type="subcellular location">
    <subcellularLocation>
        <location evidence="1">Membrane</location>
        <topology evidence="1">Multi-pass membrane protein</topology>
    </subcellularLocation>
</comment>
<dbReference type="SUPFAM" id="SSF53448">
    <property type="entry name" value="Nucleotide-diphospho-sugar transferases"/>
    <property type="match status" value="1"/>
</dbReference>
<reference evidence="10" key="1">
    <citation type="submission" date="2021-11" db="EMBL/GenBank/DDBJ databases">
        <authorList>
            <person name="Rodrigo-Torres L."/>
            <person name="Arahal R. D."/>
            <person name="Lucena T."/>
        </authorList>
    </citation>
    <scope>NUCLEOTIDE SEQUENCE</scope>
    <source>
        <strain evidence="10">CECT 7929</strain>
    </source>
</reference>
<feature type="domain" description="Glycosyltransferase 2-like" evidence="9">
    <location>
        <begin position="112"/>
        <end position="272"/>
    </location>
</feature>
<dbReference type="InterPro" id="IPR050321">
    <property type="entry name" value="Glycosyltr_2/OpgH_subfam"/>
</dbReference>
<dbReference type="PANTHER" id="PTHR43867:SF2">
    <property type="entry name" value="CELLULOSE SYNTHASE CATALYTIC SUBUNIT A [UDP-FORMING]"/>
    <property type="match status" value="1"/>
</dbReference>
<organism evidence="10 11">
    <name type="scientific">Vibrio stylophorae</name>
    <dbReference type="NCBI Taxonomy" id="659351"/>
    <lineage>
        <taxon>Bacteria</taxon>
        <taxon>Pseudomonadati</taxon>
        <taxon>Pseudomonadota</taxon>
        <taxon>Gammaproteobacteria</taxon>
        <taxon>Vibrionales</taxon>
        <taxon>Vibrionaceae</taxon>
        <taxon>Vibrio</taxon>
    </lineage>
</organism>
<sequence length="633" mass="73258">MDNYFLRFEHRKPPKAVPYHMGLELLFQFVATVLLVIGAWYIYWRWTDALNWQALWFAIPLVMAETCAYIGTVLFVCNLWKTKDTPRQAPPQWLRECVADPNPPQRKIKVDVFFPTYDEEPELVELSLRDAKRMRYPHQIDIQIYLLDDGRRQSMRELAQRMGVGYITRDNNVGFKAGNMRHAMSQTSGDFIVICDADTRPLPTLLEHTLGYFRDPNVAWVQTPQWFFDLPSGTRLTRIWRKRWGKIGGRCAKWIERIYGPVVIGRDPFANDPTMFYDVIQRRRNWLNASFCCGAGSIHRREAVMEAALRAYAEQIEKQHSEMEKKVRKMTGERQVDQSVSAHLKTSALLDTELTPYKFHVSEDIYTSMVLHGDPTRNWRSVFHPQIESKMLSPQDLQTWTVQRFKYSGGTIDIALHDNVLKRKGMSFGQKLMYFATAWGNFAALWNIVFLLSPIIYFATSIAPVSAYDSAFYLHFLPFIICSEITMMLGTWGVAGFSGKTNYLAFFPVNLRALWTVLRGEKISFPATPKSRQDGQFYHLVWAQIAIVVLSIGSMGFAWAAYWGGFWGHYAVGGLVLNSFWVANNVIAMKGMIKAASWQPRIPKKPWYPIQYEQEDLENLNKSRAHKEMSHEL</sequence>
<comment type="caution">
    <text evidence="10">The sequence shown here is derived from an EMBL/GenBank/DDBJ whole genome shotgun (WGS) entry which is preliminary data.</text>
</comment>
<dbReference type="Proteomes" id="UP000838672">
    <property type="component" value="Unassembled WGS sequence"/>
</dbReference>
<keyword evidence="5 8" id="KW-0812">Transmembrane</keyword>
<dbReference type="InterPro" id="IPR029044">
    <property type="entry name" value="Nucleotide-diphossugar_trans"/>
</dbReference>
<evidence type="ECO:0000256" key="7">
    <source>
        <dbReference type="ARBA" id="ARBA00023136"/>
    </source>
</evidence>
<evidence type="ECO:0000256" key="6">
    <source>
        <dbReference type="ARBA" id="ARBA00022989"/>
    </source>
</evidence>
<evidence type="ECO:0000256" key="5">
    <source>
        <dbReference type="ARBA" id="ARBA00022692"/>
    </source>
</evidence>
<evidence type="ECO:0000256" key="8">
    <source>
        <dbReference type="SAM" id="Phobius"/>
    </source>
</evidence>
<evidence type="ECO:0000259" key="9">
    <source>
        <dbReference type="Pfam" id="PF00535"/>
    </source>
</evidence>
<dbReference type="Gene3D" id="3.90.550.10">
    <property type="entry name" value="Spore Coat Polysaccharide Biosynthesis Protein SpsA, Chain A"/>
    <property type="match status" value="1"/>
</dbReference>
<evidence type="ECO:0000256" key="2">
    <source>
        <dbReference type="ARBA" id="ARBA00004881"/>
    </source>
</evidence>
<evidence type="ECO:0000313" key="10">
    <source>
        <dbReference type="EMBL" id="CAH0535176.1"/>
    </source>
</evidence>
<feature type="transmembrane region" description="Helical" evidence="8">
    <location>
        <begin position="540"/>
        <end position="561"/>
    </location>
</feature>
<dbReference type="CDD" id="cd06421">
    <property type="entry name" value="CESA_CelA_like"/>
    <property type="match status" value="1"/>
</dbReference>
<feature type="transmembrane region" description="Helical" evidence="8">
    <location>
        <begin position="567"/>
        <end position="587"/>
    </location>
</feature>
<gene>
    <name evidence="10" type="ORF">VST7929_02837</name>
</gene>
<keyword evidence="11" id="KW-1185">Reference proteome</keyword>
<dbReference type="EMBL" id="CAKLDI010000002">
    <property type="protein sequence ID" value="CAH0535176.1"/>
    <property type="molecule type" value="Genomic_DNA"/>
</dbReference>
<feature type="transmembrane region" description="Helical" evidence="8">
    <location>
        <begin position="21"/>
        <end position="43"/>
    </location>
</feature>
<evidence type="ECO:0000256" key="1">
    <source>
        <dbReference type="ARBA" id="ARBA00004141"/>
    </source>
</evidence>
<keyword evidence="6 8" id="KW-1133">Transmembrane helix</keyword>
<feature type="transmembrane region" description="Helical" evidence="8">
    <location>
        <begin position="472"/>
        <end position="495"/>
    </location>
</feature>
<keyword evidence="4" id="KW-0808">Transferase</keyword>
<protein>
    <recommendedName>
        <fullName evidence="9">Glycosyltransferase 2-like domain-containing protein</fullName>
    </recommendedName>
</protein>
<accession>A0ABM8ZX15</accession>
<keyword evidence="3" id="KW-0328">Glycosyltransferase</keyword>
<feature type="transmembrane region" description="Helical" evidence="8">
    <location>
        <begin position="55"/>
        <end position="80"/>
    </location>
</feature>
<evidence type="ECO:0000313" key="11">
    <source>
        <dbReference type="Proteomes" id="UP000838672"/>
    </source>
</evidence>
<feature type="transmembrane region" description="Helical" evidence="8">
    <location>
        <begin position="432"/>
        <end position="460"/>
    </location>
</feature>
<dbReference type="Pfam" id="PF00535">
    <property type="entry name" value="Glycos_transf_2"/>
    <property type="match status" value="1"/>
</dbReference>
<proteinExistence type="predicted"/>
<evidence type="ECO:0000256" key="4">
    <source>
        <dbReference type="ARBA" id="ARBA00022679"/>
    </source>
</evidence>
<name>A0ABM8ZX15_9VIBR</name>
<evidence type="ECO:0000256" key="3">
    <source>
        <dbReference type="ARBA" id="ARBA00022676"/>
    </source>
</evidence>
<dbReference type="InterPro" id="IPR001173">
    <property type="entry name" value="Glyco_trans_2-like"/>
</dbReference>
<dbReference type="PANTHER" id="PTHR43867">
    <property type="entry name" value="CELLULOSE SYNTHASE CATALYTIC SUBUNIT A [UDP-FORMING]"/>
    <property type="match status" value="1"/>
</dbReference>
<keyword evidence="7 8" id="KW-0472">Membrane</keyword>